<reference evidence="1 2" key="2">
    <citation type="submission" date="2017-10" db="EMBL/GenBank/DDBJ databases">
        <title>Extensive intraspecific genome diversity in a model arbuscular mycorrhizal fungus.</title>
        <authorList>
            <person name="Chen E.C.H."/>
            <person name="Morin E."/>
            <person name="Baudet D."/>
            <person name="Noel J."/>
            <person name="Ndikumana S."/>
            <person name="Charron P."/>
            <person name="St-Onge C."/>
            <person name="Giorgi J."/>
            <person name="Grigoriev I.V."/>
            <person name="Roux C."/>
            <person name="Martin F.M."/>
            <person name="Corradi N."/>
        </authorList>
    </citation>
    <scope>NUCLEOTIDE SEQUENCE [LARGE SCALE GENOMIC DNA]</scope>
    <source>
        <strain evidence="1 2">C2</strain>
    </source>
</reference>
<sequence>MDFRPEFGKGTPELLAYKCMNANPDQRPTAFELYEIIDFWDQKLFTFRNLSKPITNSPIIAFLYLNDEENNKDCKDSQLFKLAFMDNNAASDLTGIFKEVGLQTDDWGPSYENPPQGYIFESGALVKVPEYKSSGSNSPS</sequence>
<name>A0A2N1N5K3_9GLOM</name>
<evidence type="ECO:0000313" key="2">
    <source>
        <dbReference type="Proteomes" id="UP000233469"/>
    </source>
</evidence>
<proteinExistence type="predicted"/>
<protein>
    <recommendedName>
        <fullName evidence="3">Serine-threonine/tyrosine-protein kinase catalytic domain-containing protein</fullName>
    </recommendedName>
</protein>
<dbReference type="EMBL" id="LLXL01000756">
    <property type="protein sequence ID" value="PKK69185.1"/>
    <property type="molecule type" value="Genomic_DNA"/>
</dbReference>
<evidence type="ECO:0000313" key="1">
    <source>
        <dbReference type="EMBL" id="PKK69185.1"/>
    </source>
</evidence>
<accession>A0A2N1N5K3</accession>
<evidence type="ECO:0008006" key="3">
    <source>
        <dbReference type="Google" id="ProtNLM"/>
    </source>
</evidence>
<dbReference type="VEuPathDB" id="FungiDB:FUN_015730"/>
<organism evidence="1 2">
    <name type="scientific">Rhizophagus irregularis</name>
    <dbReference type="NCBI Taxonomy" id="588596"/>
    <lineage>
        <taxon>Eukaryota</taxon>
        <taxon>Fungi</taxon>
        <taxon>Fungi incertae sedis</taxon>
        <taxon>Mucoromycota</taxon>
        <taxon>Glomeromycotina</taxon>
        <taxon>Glomeromycetes</taxon>
        <taxon>Glomerales</taxon>
        <taxon>Glomeraceae</taxon>
        <taxon>Rhizophagus</taxon>
    </lineage>
</organism>
<dbReference type="VEuPathDB" id="FungiDB:RhiirFUN_013734"/>
<comment type="caution">
    <text evidence="1">The sequence shown here is derived from an EMBL/GenBank/DDBJ whole genome shotgun (WGS) entry which is preliminary data.</text>
</comment>
<dbReference type="Proteomes" id="UP000233469">
    <property type="component" value="Unassembled WGS sequence"/>
</dbReference>
<dbReference type="AlphaFoldDB" id="A0A2N1N5K3"/>
<reference evidence="1 2" key="1">
    <citation type="submission" date="2016-04" db="EMBL/GenBank/DDBJ databases">
        <title>Genome analyses suggest a sexual origin of heterokaryosis in a supposedly ancient asexual fungus.</title>
        <authorList>
            <person name="Ropars J."/>
            <person name="Sedzielewska K."/>
            <person name="Noel J."/>
            <person name="Charron P."/>
            <person name="Farinelli L."/>
            <person name="Marton T."/>
            <person name="Kruger M."/>
            <person name="Pelin A."/>
            <person name="Brachmann A."/>
            <person name="Corradi N."/>
        </authorList>
    </citation>
    <scope>NUCLEOTIDE SEQUENCE [LARGE SCALE GENOMIC DNA]</scope>
    <source>
        <strain evidence="1 2">C2</strain>
    </source>
</reference>
<gene>
    <name evidence="1" type="ORF">RhiirC2_850902</name>
</gene>